<protein>
    <submittedName>
        <fullName evidence="4">MARVEL domain-containing protein</fullName>
    </submittedName>
</protein>
<dbReference type="EMBL" id="UYSG01002548">
    <property type="protein sequence ID" value="VDL57581.1"/>
    <property type="molecule type" value="Genomic_DNA"/>
</dbReference>
<feature type="transmembrane region" description="Helical" evidence="1">
    <location>
        <begin position="53"/>
        <end position="71"/>
    </location>
</feature>
<feature type="transmembrane region" description="Helical" evidence="1">
    <location>
        <begin position="20"/>
        <end position="41"/>
    </location>
</feature>
<sequence length="133" mass="14603">METEKIERKNKFKTNTFIGINTYVMVCGLGWIILGAIVTNVTPEAMGFGIEGILLGILYITLAIGGFLIAVKNGKIYYRVYCGFLVVLITWEMVNAILIMTENLLYGFLMAFLAATKIVGAVLGFQLANAIHS</sequence>
<evidence type="ECO:0000313" key="4">
    <source>
        <dbReference type="WBParaSite" id="HDID_0000526501-mRNA-1"/>
    </source>
</evidence>
<keyword evidence="1" id="KW-0472">Membrane</keyword>
<reference evidence="2 3" key="2">
    <citation type="submission" date="2018-11" db="EMBL/GenBank/DDBJ databases">
        <authorList>
            <consortium name="Pathogen Informatics"/>
        </authorList>
    </citation>
    <scope>NUCLEOTIDE SEQUENCE [LARGE SCALE GENOMIC DNA]</scope>
</reference>
<evidence type="ECO:0000313" key="3">
    <source>
        <dbReference type="Proteomes" id="UP000274504"/>
    </source>
</evidence>
<accession>A0A0R3SK00</accession>
<reference evidence="4" key="1">
    <citation type="submission" date="2017-02" db="UniProtKB">
        <authorList>
            <consortium name="WormBaseParasite"/>
        </authorList>
    </citation>
    <scope>IDENTIFICATION</scope>
</reference>
<keyword evidence="1" id="KW-0812">Transmembrane</keyword>
<feature type="transmembrane region" description="Helical" evidence="1">
    <location>
        <begin position="105"/>
        <end position="128"/>
    </location>
</feature>
<name>A0A0R3SK00_HYMDI</name>
<gene>
    <name evidence="2" type="ORF">HDID_LOCUS5263</name>
</gene>
<dbReference type="AlphaFoldDB" id="A0A0R3SK00"/>
<dbReference type="WBParaSite" id="HDID_0000526501-mRNA-1">
    <property type="protein sequence ID" value="HDID_0000526501-mRNA-1"/>
    <property type="gene ID" value="HDID_0000526501"/>
</dbReference>
<organism evidence="4">
    <name type="scientific">Hymenolepis diminuta</name>
    <name type="common">Rat tapeworm</name>
    <dbReference type="NCBI Taxonomy" id="6216"/>
    <lineage>
        <taxon>Eukaryota</taxon>
        <taxon>Metazoa</taxon>
        <taxon>Spiralia</taxon>
        <taxon>Lophotrochozoa</taxon>
        <taxon>Platyhelminthes</taxon>
        <taxon>Cestoda</taxon>
        <taxon>Eucestoda</taxon>
        <taxon>Cyclophyllidea</taxon>
        <taxon>Hymenolepididae</taxon>
        <taxon>Hymenolepis</taxon>
    </lineage>
</organism>
<evidence type="ECO:0000313" key="2">
    <source>
        <dbReference type="EMBL" id="VDL57581.1"/>
    </source>
</evidence>
<feature type="transmembrane region" description="Helical" evidence="1">
    <location>
        <begin position="78"/>
        <end position="99"/>
    </location>
</feature>
<keyword evidence="1" id="KW-1133">Transmembrane helix</keyword>
<dbReference type="Proteomes" id="UP000274504">
    <property type="component" value="Unassembled WGS sequence"/>
</dbReference>
<proteinExistence type="predicted"/>
<evidence type="ECO:0000256" key="1">
    <source>
        <dbReference type="SAM" id="Phobius"/>
    </source>
</evidence>